<dbReference type="Proteomes" id="UP000005926">
    <property type="component" value="Unassembled WGS sequence"/>
</dbReference>
<feature type="transmembrane region" description="Helical" evidence="6">
    <location>
        <begin position="122"/>
        <end position="142"/>
    </location>
</feature>
<sequence>MEDSIENQSREVIKLQAISKKDILKSFMLVTLGCFLFSYTINAVVIANHFGEGGLTGVTLLMFYTLNIDPALSSLVLNVFLLIVGYRYLEKKTMIYTVLAVFELPMFLKYTQEWPVFVPENLVVASVAAGVFVGIALGLVILGKGTTAGTDIIAMMMNKYLGWPVSSSLLVIDTIVVTPLAFVIGFEKAVLTLMMLFIASKVINFILEGFNPRKAIMIISNQYELIGQKIQEQLDRGITVLDGHGFYSKDKRQVLYVVVNRQQLMPIQRIIHEIDPNAFVIITDVNQVIGEGFTFYFDDSGNKFLH</sequence>
<comment type="subcellular location">
    <subcellularLocation>
        <location evidence="1">Cell membrane</location>
        <topology evidence="1">Multi-pass membrane protein</topology>
    </subcellularLocation>
</comment>
<gene>
    <name evidence="8" type="ORF">HMPREF0444_0322</name>
</gene>
<dbReference type="HOGENOM" id="CLU_063199_1_1_9"/>
<evidence type="ECO:0000256" key="2">
    <source>
        <dbReference type="ARBA" id="ARBA00022475"/>
    </source>
</evidence>
<dbReference type="Pfam" id="PF02588">
    <property type="entry name" value="YitT_membrane"/>
    <property type="match status" value="1"/>
</dbReference>
<dbReference type="PANTHER" id="PTHR33545">
    <property type="entry name" value="UPF0750 MEMBRANE PROTEIN YITT-RELATED"/>
    <property type="match status" value="1"/>
</dbReference>
<dbReference type="PIRSF" id="PIRSF006483">
    <property type="entry name" value="Membrane_protein_YitT"/>
    <property type="match status" value="1"/>
</dbReference>
<comment type="caution">
    <text evidence="8">The sequence shown here is derived from an EMBL/GenBank/DDBJ whole genome shotgun (WGS) entry which is preliminary data.</text>
</comment>
<feature type="domain" description="DUF2179" evidence="7">
    <location>
        <begin position="236"/>
        <end position="290"/>
    </location>
</feature>
<organism evidence="8 9">
    <name type="scientific">Granulicatella adiacens ATCC 49175</name>
    <dbReference type="NCBI Taxonomy" id="638301"/>
    <lineage>
        <taxon>Bacteria</taxon>
        <taxon>Bacillati</taxon>
        <taxon>Bacillota</taxon>
        <taxon>Bacilli</taxon>
        <taxon>Lactobacillales</taxon>
        <taxon>Carnobacteriaceae</taxon>
        <taxon>Granulicatella</taxon>
    </lineage>
</organism>
<evidence type="ECO:0000256" key="4">
    <source>
        <dbReference type="ARBA" id="ARBA00022989"/>
    </source>
</evidence>
<keyword evidence="5 6" id="KW-0472">Membrane</keyword>
<reference evidence="8 9" key="1">
    <citation type="submission" date="2009-08" db="EMBL/GenBank/DDBJ databases">
        <authorList>
            <person name="Muzny D."/>
            <person name="Qin X."/>
            <person name="Deng J."/>
            <person name="Jiang H."/>
            <person name="Liu Y."/>
            <person name="Qu J."/>
            <person name="Song X.-Z."/>
            <person name="Zhang L."/>
            <person name="Thornton R."/>
            <person name="Coyle M."/>
            <person name="Francisco L."/>
            <person name="Jackson L."/>
            <person name="Javaid M."/>
            <person name="Korchina V."/>
            <person name="Kovar C."/>
            <person name="Mata R."/>
            <person name="Mathew T."/>
            <person name="Ngo R."/>
            <person name="Nguyen L."/>
            <person name="Nguyen N."/>
            <person name="Okwuonu G."/>
            <person name="Ongeri F."/>
            <person name="Pham C."/>
            <person name="Simmons D."/>
            <person name="Wilczek-Boney K."/>
            <person name="Hale W."/>
            <person name="Jakkamsetti A."/>
            <person name="Pham P."/>
            <person name="Ruth R."/>
            <person name="San Lucas F."/>
            <person name="Warren J."/>
            <person name="Zhang J."/>
            <person name="Zhao Z."/>
            <person name="Zhou C."/>
            <person name="Zhu D."/>
            <person name="Lee S."/>
            <person name="Bess C."/>
            <person name="Blankenburg K."/>
            <person name="Forbes L."/>
            <person name="Fu Q."/>
            <person name="Gubbala S."/>
            <person name="Hirani K."/>
            <person name="Jayaseelan J.C."/>
            <person name="Lara F."/>
            <person name="Munidasa M."/>
            <person name="Palculict T."/>
            <person name="Patil S."/>
            <person name="Pu L.-L."/>
            <person name="Saada N."/>
            <person name="Tang L."/>
            <person name="Weissenberger G."/>
            <person name="Zhu Y."/>
            <person name="Hemphill L."/>
            <person name="Shang Y."/>
            <person name="Youmans B."/>
            <person name="Ayvaz T."/>
            <person name="Ross M."/>
            <person name="Santibanez J."/>
            <person name="Aqrawi P."/>
            <person name="Gross S."/>
            <person name="Joshi V."/>
            <person name="Fowler G."/>
            <person name="Nazareth L."/>
            <person name="Reid J."/>
            <person name="Worley K."/>
            <person name="Petrosino J."/>
            <person name="Highlander S."/>
            <person name="Gibbs R."/>
        </authorList>
    </citation>
    <scope>NUCLEOTIDE SEQUENCE [LARGE SCALE GENOMIC DNA]</scope>
    <source>
        <strain evidence="8 9">ATCC 49175</strain>
    </source>
</reference>
<evidence type="ECO:0000256" key="5">
    <source>
        <dbReference type="ARBA" id="ARBA00023136"/>
    </source>
</evidence>
<dbReference type="EMBL" id="ACKZ01000008">
    <property type="protein sequence ID" value="EEW38078.1"/>
    <property type="molecule type" value="Genomic_DNA"/>
</dbReference>
<evidence type="ECO:0000256" key="1">
    <source>
        <dbReference type="ARBA" id="ARBA00004651"/>
    </source>
</evidence>
<keyword evidence="3 6" id="KW-0812">Transmembrane</keyword>
<feature type="transmembrane region" description="Helical" evidence="6">
    <location>
        <begin position="163"/>
        <end position="184"/>
    </location>
</feature>
<dbReference type="InterPro" id="IPR015867">
    <property type="entry name" value="N-reg_PII/ATP_PRibTrfase_C"/>
</dbReference>
<evidence type="ECO:0000313" key="9">
    <source>
        <dbReference type="Proteomes" id="UP000005926"/>
    </source>
</evidence>
<keyword evidence="2" id="KW-1003">Cell membrane</keyword>
<dbReference type="InterPro" id="IPR051461">
    <property type="entry name" value="UPF0750_membrane"/>
</dbReference>
<dbReference type="Pfam" id="PF10035">
    <property type="entry name" value="DUF2179"/>
    <property type="match status" value="1"/>
</dbReference>
<keyword evidence="4 6" id="KW-1133">Transmembrane helix</keyword>
<dbReference type="AlphaFoldDB" id="C8NEH7"/>
<protein>
    <recommendedName>
        <fullName evidence="7">DUF2179 domain-containing protein</fullName>
    </recommendedName>
</protein>
<accession>C8NEH7</accession>
<dbReference type="InterPro" id="IPR019264">
    <property type="entry name" value="DUF2179"/>
</dbReference>
<feature type="transmembrane region" description="Helical" evidence="6">
    <location>
        <begin position="62"/>
        <end position="86"/>
    </location>
</feature>
<dbReference type="CDD" id="cd16380">
    <property type="entry name" value="YitT_C"/>
    <property type="match status" value="1"/>
</dbReference>
<dbReference type="PANTHER" id="PTHR33545:SF4">
    <property type="entry name" value="UPF0750 MEMBRANE PROTEIN YXKD"/>
    <property type="match status" value="1"/>
</dbReference>
<dbReference type="eggNOG" id="COG1284">
    <property type="taxonomic scope" value="Bacteria"/>
</dbReference>
<feature type="transmembrane region" description="Helical" evidence="6">
    <location>
        <begin position="27"/>
        <end position="50"/>
    </location>
</feature>
<feature type="transmembrane region" description="Helical" evidence="6">
    <location>
        <begin position="190"/>
        <end position="207"/>
    </location>
</feature>
<keyword evidence="9" id="KW-1185">Reference proteome</keyword>
<evidence type="ECO:0000256" key="6">
    <source>
        <dbReference type="SAM" id="Phobius"/>
    </source>
</evidence>
<dbReference type="GO" id="GO:0005886">
    <property type="term" value="C:plasma membrane"/>
    <property type="evidence" value="ECO:0007669"/>
    <property type="project" value="UniProtKB-SubCell"/>
</dbReference>
<feature type="transmembrane region" description="Helical" evidence="6">
    <location>
        <begin position="93"/>
        <end position="110"/>
    </location>
</feature>
<dbReference type="STRING" id="638301.HMPREF0444_0322"/>
<dbReference type="InterPro" id="IPR003740">
    <property type="entry name" value="YitT"/>
</dbReference>
<name>C8NEH7_9LACT</name>
<proteinExistence type="predicted"/>
<evidence type="ECO:0000313" key="8">
    <source>
        <dbReference type="EMBL" id="EEW38078.1"/>
    </source>
</evidence>
<evidence type="ECO:0000259" key="7">
    <source>
        <dbReference type="Pfam" id="PF10035"/>
    </source>
</evidence>
<dbReference type="Gene3D" id="3.30.70.120">
    <property type="match status" value="1"/>
</dbReference>
<evidence type="ECO:0000256" key="3">
    <source>
        <dbReference type="ARBA" id="ARBA00022692"/>
    </source>
</evidence>